<protein>
    <recommendedName>
        <fullName evidence="11">RecBCD enzyme subunit RecD</fullName>
        <ecNumber evidence="11">5.6.2.3</ecNumber>
    </recommendedName>
    <alternativeName>
        <fullName evidence="11">DNA 5'-3' helicase subunit RecD</fullName>
    </alternativeName>
    <alternativeName>
        <fullName evidence="11">Exonuclease V subunit RecD</fullName>
        <shortName evidence="11">ExoV subunit RecD</shortName>
    </alternativeName>
    <alternativeName>
        <fullName evidence="11">Helicase/nuclease RecBCD subunit RecD</fullName>
    </alternativeName>
</protein>
<keyword evidence="7 11" id="KW-0067">ATP-binding</keyword>
<dbReference type="STRING" id="1577474.GA0111570_105129"/>
<keyword evidence="1 11" id="KW-0540">Nuclease</keyword>
<evidence type="ECO:0000256" key="10">
    <source>
        <dbReference type="ARBA" id="ARBA00023235"/>
    </source>
</evidence>
<dbReference type="EC" id="5.6.2.3" evidence="11"/>
<dbReference type="Gene3D" id="3.40.50.300">
    <property type="entry name" value="P-loop containing nucleotide triphosphate hydrolases"/>
    <property type="match status" value="3"/>
</dbReference>
<evidence type="ECO:0000256" key="8">
    <source>
        <dbReference type="ARBA" id="ARBA00023125"/>
    </source>
</evidence>
<keyword evidence="15" id="KW-1185">Reference proteome</keyword>
<dbReference type="Pfam" id="PF13245">
    <property type="entry name" value="AAA_19"/>
    <property type="match status" value="1"/>
</dbReference>
<feature type="binding site" evidence="11">
    <location>
        <begin position="192"/>
        <end position="199"/>
    </location>
    <ligand>
        <name>ATP</name>
        <dbReference type="ChEBI" id="CHEBI:30616"/>
    </ligand>
</feature>
<dbReference type="InterPro" id="IPR049550">
    <property type="entry name" value="RecD_N"/>
</dbReference>
<dbReference type="InterPro" id="IPR027417">
    <property type="entry name" value="P-loop_NTPase"/>
</dbReference>
<evidence type="ECO:0000256" key="1">
    <source>
        <dbReference type="ARBA" id="ARBA00022722"/>
    </source>
</evidence>
<gene>
    <name evidence="11" type="primary">recD</name>
    <name evidence="14" type="ORF">GA0111570_105129</name>
</gene>
<dbReference type="GO" id="GO:0016887">
    <property type="term" value="F:ATP hydrolysis activity"/>
    <property type="evidence" value="ECO:0007669"/>
    <property type="project" value="RHEA"/>
</dbReference>
<dbReference type="Proteomes" id="UP000199086">
    <property type="component" value="Unassembled WGS sequence"/>
</dbReference>
<dbReference type="GO" id="GO:0017116">
    <property type="term" value="F:single-stranded DNA helicase activity"/>
    <property type="evidence" value="ECO:0007669"/>
    <property type="project" value="TreeGrafter"/>
</dbReference>
<dbReference type="SUPFAM" id="SSF52540">
    <property type="entry name" value="P-loop containing nucleoside triphosphate hydrolases"/>
    <property type="match status" value="2"/>
</dbReference>
<evidence type="ECO:0000256" key="9">
    <source>
        <dbReference type="ARBA" id="ARBA00023204"/>
    </source>
</evidence>
<dbReference type="InterPro" id="IPR050534">
    <property type="entry name" value="Coronavir_polyprotein_1ab"/>
</dbReference>
<evidence type="ECO:0000259" key="12">
    <source>
        <dbReference type="Pfam" id="PF13538"/>
    </source>
</evidence>
<comment type="similarity">
    <text evidence="11">Belongs to the RecD family.</text>
</comment>
<keyword evidence="4 11" id="KW-0378">Hydrolase</keyword>
<reference evidence="14 15" key="1">
    <citation type="submission" date="2016-06" db="EMBL/GenBank/DDBJ databases">
        <authorList>
            <person name="Olsen C.W."/>
            <person name="Carey S."/>
            <person name="Hinshaw L."/>
            <person name="Karasin A.I."/>
        </authorList>
    </citation>
    <scope>NUCLEOTIDE SEQUENCE [LARGE SCALE GENOMIC DNA]</scope>
    <source>
        <strain evidence="14 15">LZ-22</strain>
    </source>
</reference>
<dbReference type="Pfam" id="PF21185">
    <property type="entry name" value="RecD_N"/>
    <property type="match status" value="1"/>
</dbReference>
<dbReference type="RefSeq" id="WP_092609651.1">
    <property type="nucleotide sequence ID" value="NZ_FMYF01000005.1"/>
</dbReference>
<dbReference type="CDD" id="cd17933">
    <property type="entry name" value="DEXSc_RecD-like"/>
    <property type="match status" value="1"/>
</dbReference>
<keyword evidence="3 11" id="KW-0227">DNA damage</keyword>
<dbReference type="InterPro" id="IPR027785">
    <property type="entry name" value="UvrD-like_helicase_C"/>
</dbReference>
<evidence type="ECO:0000256" key="6">
    <source>
        <dbReference type="ARBA" id="ARBA00022839"/>
    </source>
</evidence>
<dbReference type="InterPro" id="IPR006344">
    <property type="entry name" value="RecD"/>
</dbReference>
<dbReference type="Gene3D" id="1.10.10.1020">
    <property type="entry name" value="RecBCD complex, subunit RecD, N-terminal domain"/>
    <property type="match status" value="1"/>
</dbReference>
<dbReference type="CDD" id="cd18809">
    <property type="entry name" value="SF1_C_RecD"/>
    <property type="match status" value="1"/>
</dbReference>
<dbReference type="GO" id="GO:0003677">
    <property type="term" value="F:DNA binding"/>
    <property type="evidence" value="ECO:0007669"/>
    <property type="project" value="UniProtKB-UniRule"/>
</dbReference>
<keyword evidence="6 11" id="KW-0269">Exonuclease</keyword>
<evidence type="ECO:0000256" key="2">
    <source>
        <dbReference type="ARBA" id="ARBA00022741"/>
    </source>
</evidence>
<comment type="function">
    <text evidence="11">A helicase/nuclease that prepares dsDNA breaks (DSB) for recombinational DNA repair. Binds to DSBs and unwinds DNA via a highly rapid and processive ATP-dependent bidirectional helicase activity. Unwinds dsDNA until it encounters a Chi (crossover hotspot instigator) sequence from the 3' direction. Cuts ssDNA a few nucleotides 3' to the Chi site. The properties and activities of the enzyme are changed at Chi. The Chi-altered holoenzyme produces a long 3'-ssDNA overhang and facilitates RecA-binding to the ssDNA for homologous DNA recombination and repair. Holoenzyme degrades any linearized DNA that is unable to undergo homologous recombination. In the holoenzyme this subunit has ssDNA-dependent ATPase and 5'-3' helicase activity. When added to pre-assembled RecBC greatly stimulates nuclease activity and augments holoenzyme processivity. Negatively regulates the RecA-loading ability of RecBCD.</text>
</comment>
<dbReference type="HAMAP" id="MF_01487">
    <property type="entry name" value="RecD"/>
    <property type="match status" value="1"/>
</dbReference>
<comment type="subunit">
    <text evidence="11">Heterotrimer of RecB, RecC and RecD. All subunits contribute to DNA-binding.</text>
</comment>
<dbReference type="EMBL" id="FMYF01000005">
    <property type="protein sequence ID" value="SDB85934.1"/>
    <property type="molecule type" value="Genomic_DNA"/>
</dbReference>
<evidence type="ECO:0000256" key="11">
    <source>
        <dbReference type="HAMAP-Rule" id="MF_01487"/>
    </source>
</evidence>
<accession>A0A1G6GVF7</accession>
<name>A0A1G6GVF7_9ACTN</name>
<dbReference type="AlphaFoldDB" id="A0A1G6GVF7"/>
<evidence type="ECO:0000256" key="4">
    <source>
        <dbReference type="ARBA" id="ARBA00022801"/>
    </source>
</evidence>
<proteinExistence type="inferred from homology"/>
<evidence type="ECO:0000313" key="14">
    <source>
        <dbReference type="EMBL" id="SDB85934.1"/>
    </source>
</evidence>
<dbReference type="Pfam" id="PF13538">
    <property type="entry name" value="UvrD_C_2"/>
    <property type="match status" value="1"/>
</dbReference>
<dbReference type="PANTHER" id="PTHR43788:SF6">
    <property type="entry name" value="DNA HELICASE B"/>
    <property type="match status" value="1"/>
</dbReference>
<dbReference type="InterPro" id="IPR041851">
    <property type="entry name" value="RecD_N_sf"/>
</dbReference>
<dbReference type="GO" id="GO:0009338">
    <property type="term" value="C:exodeoxyribonuclease V complex"/>
    <property type="evidence" value="ECO:0007669"/>
    <property type="project" value="InterPro"/>
</dbReference>
<dbReference type="GO" id="GO:0000724">
    <property type="term" value="P:double-strand break repair via homologous recombination"/>
    <property type="evidence" value="ECO:0007669"/>
    <property type="project" value="UniProtKB-UniRule"/>
</dbReference>
<dbReference type="GO" id="GO:0005524">
    <property type="term" value="F:ATP binding"/>
    <property type="evidence" value="ECO:0007669"/>
    <property type="project" value="UniProtKB-UniRule"/>
</dbReference>
<keyword evidence="10 11" id="KW-0413">Isomerase</keyword>
<evidence type="ECO:0000259" key="13">
    <source>
        <dbReference type="Pfam" id="PF21185"/>
    </source>
</evidence>
<evidence type="ECO:0000313" key="15">
    <source>
        <dbReference type="Proteomes" id="UP000199086"/>
    </source>
</evidence>
<dbReference type="NCBIfam" id="TIGR01447">
    <property type="entry name" value="recD"/>
    <property type="match status" value="1"/>
</dbReference>
<evidence type="ECO:0000256" key="5">
    <source>
        <dbReference type="ARBA" id="ARBA00022806"/>
    </source>
</evidence>
<keyword evidence="8 11" id="KW-0238">DNA-binding</keyword>
<evidence type="ECO:0000256" key="3">
    <source>
        <dbReference type="ARBA" id="ARBA00022763"/>
    </source>
</evidence>
<evidence type="ECO:0000256" key="7">
    <source>
        <dbReference type="ARBA" id="ARBA00022840"/>
    </source>
</evidence>
<organism evidence="14 15">
    <name type="scientific">Raineyella antarctica</name>
    <dbReference type="NCBI Taxonomy" id="1577474"/>
    <lineage>
        <taxon>Bacteria</taxon>
        <taxon>Bacillati</taxon>
        <taxon>Actinomycetota</taxon>
        <taxon>Actinomycetes</taxon>
        <taxon>Propionibacteriales</taxon>
        <taxon>Propionibacteriaceae</taxon>
        <taxon>Raineyella</taxon>
    </lineage>
</organism>
<keyword evidence="9 11" id="KW-0234">DNA repair</keyword>
<comment type="miscellaneous">
    <text evidence="11">In the RecBCD complex, RecB has a slow 3'-5' helicase, an exonuclease activity and loads RecA onto ssDNA, RecD has a fast 5'-3' helicase activity, while RecC stimulates the ATPase and processivity of the RecB helicase and contributes to recognition of the Chi site.</text>
</comment>
<dbReference type="GO" id="GO:0008854">
    <property type="term" value="F:exodeoxyribonuclease V activity"/>
    <property type="evidence" value="ECO:0007669"/>
    <property type="project" value="InterPro"/>
</dbReference>
<keyword evidence="5 11" id="KW-0347">Helicase</keyword>
<sequence length="625" mass="66557">MTSVIATGLVQQFDEAGVFGPADVHTAQQLAFLGGATDPRVALAIALAVRAVRGGSVCIDLATVRDAVFESDETQVDVASLPWPDTAEWLECLRSTPLVSIGHDGPAGRPLRLDGTLLYLERYWRDEQLVRTDVAIRRSTPRAGLDLAGVTATLRQVFPRVEGPDGLAAGEPDHQLAAAATAVATRLCVLQGGPGTGKTSTIAKILVVLATHEPDLHIGLAAPTGKAAARMGEAVKEALAHVGTADPAVVERLGRLHATTLHSLLGWRRDSTTRFAHDRTLPLPYDVVVVDEMSMVSLSLMARLLEATRPDARLVLVGDPDQLASVEAGAVFSDIGALARAQEPTGLGMAATRDLLVRLVDPVDLPAVARPGVVELAHNWRFADQGRIAQLARAVRDGDPAAVGALLDSLGPDDNVTFTPITRGLQDPAYGSLRERLETWGGELEHRARLGDAEGALAVLDRHRLLCAHRRGPAGVATWNRLARTWLRRGADELTSIGEPLMATRRDRALQVFNGDVGAIVATPTGPRLALADPHGTSVRHLSPMQLSGLVPMYASTVHKAQGSQFEAVSVVLPEADSPLLTRELLYTAITRASRSVHLYGSREALMTAVTRRANRASGLAIVRD</sequence>
<feature type="domain" description="RecBCD enzyme subunit RecD N-terminal" evidence="13">
    <location>
        <begin position="15"/>
        <end position="119"/>
    </location>
</feature>
<dbReference type="OrthoDB" id="9763659at2"/>
<comment type="catalytic activity">
    <reaction evidence="11">
        <text>ATP + H2O = ADP + phosphate + H(+)</text>
        <dbReference type="Rhea" id="RHEA:13065"/>
        <dbReference type="ChEBI" id="CHEBI:15377"/>
        <dbReference type="ChEBI" id="CHEBI:15378"/>
        <dbReference type="ChEBI" id="CHEBI:30616"/>
        <dbReference type="ChEBI" id="CHEBI:43474"/>
        <dbReference type="ChEBI" id="CHEBI:456216"/>
        <dbReference type="EC" id="5.6.2.3"/>
    </reaction>
</comment>
<dbReference type="GO" id="GO:0043139">
    <property type="term" value="F:5'-3' DNA helicase activity"/>
    <property type="evidence" value="ECO:0007669"/>
    <property type="project" value="UniProtKB-UniRule"/>
</dbReference>
<dbReference type="PANTHER" id="PTHR43788">
    <property type="entry name" value="DNA2/NAM7 HELICASE FAMILY MEMBER"/>
    <property type="match status" value="1"/>
</dbReference>
<keyword evidence="2 11" id="KW-0547">Nucleotide-binding</keyword>
<feature type="domain" description="UvrD-like helicase C-terminal" evidence="12">
    <location>
        <begin position="553"/>
        <end position="600"/>
    </location>
</feature>